<protein>
    <submittedName>
        <fullName evidence="5">Methyltransferase domain-containing protein</fullName>
    </submittedName>
</protein>
<dbReference type="InterPro" id="IPR020803">
    <property type="entry name" value="MeTfrase_dom"/>
</dbReference>
<organism evidence="5 6">
    <name type="scientific">Streptomyces acidicola</name>
    <dbReference type="NCBI Taxonomy" id="2596892"/>
    <lineage>
        <taxon>Bacteria</taxon>
        <taxon>Bacillati</taxon>
        <taxon>Actinomycetota</taxon>
        <taxon>Actinomycetes</taxon>
        <taxon>Kitasatosporales</taxon>
        <taxon>Streptomycetaceae</taxon>
        <taxon>Streptomyces</taxon>
    </lineage>
</organism>
<dbReference type="PANTHER" id="PTHR44068">
    <property type="entry name" value="ZGC:194242"/>
    <property type="match status" value="1"/>
</dbReference>
<dbReference type="EMBL" id="VMNX01000096">
    <property type="protein sequence ID" value="MPY51433.1"/>
    <property type="molecule type" value="Genomic_DNA"/>
</dbReference>
<dbReference type="InterPro" id="IPR029063">
    <property type="entry name" value="SAM-dependent_MTases_sf"/>
</dbReference>
<sequence length="274" mass="30540">MSSQHAIVPVPEEVGLLYDRLTAMDTEEVGGSLHLGYWESEDSDMPLTEAADLLTDMMADRLRLTAGARVIDVGCGLGQPAMRIAQRADVQVTGVSISRDQVARATKLAEVHGLSDRVEFQHADAMRLPFADNSFDAALAIESIFHMPDREQVFREIQRVLRPGGRLVLTDFFERAPIPADKKTAVDRCLRDFIMTLADPDDYLPMLRRAGLRCVEFLDITEQSVRPTFERMAQAGNEDLDPIFEEEADKKFSPADMVDVDEFGSLLLTARKPA</sequence>
<dbReference type="SMART" id="SM00828">
    <property type="entry name" value="PKS_MT"/>
    <property type="match status" value="1"/>
</dbReference>
<keyword evidence="6" id="KW-1185">Reference proteome</keyword>
<dbReference type="RefSeq" id="WP_152865780.1">
    <property type="nucleotide sequence ID" value="NZ_VMNX01000096.1"/>
</dbReference>
<dbReference type="SUPFAM" id="SSF53335">
    <property type="entry name" value="S-adenosyl-L-methionine-dependent methyltransferases"/>
    <property type="match status" value="1"/>
</dbReference>
<dbReference type="Proteomes" id="UP000373149">
    <property type="component" value="Unassembled WGS sequence"/>
</dbReference>
<name>A0A5N8WVJ4_9ACTN</name>
<dbReference type="AlphaFoldDB" id="A0A5N8WVJ4"/>
<evidence type="ECO:0000256" key="1">
    <source>
        <dbReference type="ARBA" id="ARBA00022603"/>
    </source>
</evidence>
<evidence type="ECO:0000256" key="2">
    <source>
        <dbReference type="ARBA" id="ARBA00022679"/>
    </source>
</evidence>
<evidence type="ECO:0000313" key="6">
    <source>
        <dbReference type="Proteomes" id="UP000373149"/>
    </source>
</evidence>
<dbReference type="PANTHER" id="PTHR44068:SF11">
    <property type="entry name" value="GERANYL DIPHOSPHATE 2-C-METHYLTRANSFERASE"/>
    <property type="match status" value="1"/>
</dbReference>
<dbReference type="Pfam" id="PF08241">
    <property type="entry name" value="Methyltransf_11"/>
    <property type="match status" value="1"/>
</dbReference>
<feature type="domain" description="Polyketide synthase-like methyltransferase" evidence="4">
    <location>
        <begin position="26"/>
        <end position="273"/>
    </location>
</feature>
<evidence type="ECO:0000256" key="3">
    <source>
        <dbReference type="ARBA" id="ARBA00022691"/>
    </source>
</evidence>
<dbReference type="InterPro" id="IPR013216">
    <property type="entry name" value="Methyltransf_11"/>
</dbReference>
<dbReference type="Gene3D" id="3.40.50.150">
    <property type="entry name" value="Vaccinia Virus protein VP39"/>
    <property type="match status" value="1"/>
</dbReference>
<comment type="caution">
    <text evidence="5">The sequence shown here is derived from an EMBL/GenBank/DDBJ whole genome shotgun (WGS) entry which is preliminary data.</text>
</comment>
<evidence type="ECO:0000259" key="4">
    <source>
        <dbReference type="SMART" id="SM00828"/>
    </source>
</evidence>
<proteinExistence type="predicted"/>
<evidence type="ECO:0000313" key="5">
    <source>
        <dbReference type="EMBL" id="MPY51433.1"/>
    </source>
</evidence>
<keyword evidence="2 5" id="KW-0808">Transferase</keyword>
<keyword evidence="3" id="KW-0949">S-adenosyl-L-methionine</keyword>
<dbReference type="GO" id="GO:0032259">
    <property type="term" value="P:methylation"/>
    <property type="evidence" value="ECO:0007669"/>
    <property type="project" value="UniProtKB-KW"/>
</dbReference>
<keyword evidence="1 5" id="KW-0489">Methyltransferase</keyword>
<accession>A0A5N8WVJ4</accession>
<gene>
    <name evidence="5" type="ORF">FPZ41_23875</name>
</gene>
<reference evidence="5 6" key="1">
    <citation type="submission" date="2019-09" db="EMBL/GenBank/DDBJ databases">
        <authorList>
            <person name="Duangmal K."/>
            <person name="Teo W.F.A."/>
            <person name="Lipun K."/>
        </authorList>
    </citation>
    <scope>NUCLEOTIDE SEQUENCE [LARGE SCALE GENOMIC DNA]</scope>
    <source>
        <strain evidence="5 6">K1PN6</strain>
    </source>
</reference>
<dbReference type="GO" id="GO:0008757">
    <property type="term" value="F:S-adenosylmethionine-dependent methyltransferase activity"/>
    <property type="evidence" value="ECO:0007669"/>
    <property type="project" value="InterPro"/>
</dbReference>
<dbReference type="CDD" id="cd02440">
    <property type="entry name" value="AdoMet_MTases"/>
    <property type="match status" value="1"/>
</dbReference>
<dbReference type="InterPro" id="IPR050447">
    <property type="entry name" value="Erg6_SMT_methyltransf"/>
</dbReference>